<dbReference type="InterPro" id="IPR001482">
    <property type="entry name" value="T2SS/T4SS_dom"/>
</dbReference>
<dbReference type="NCBIfam" id="TIGR01420">
    <property type="entry name" value="pilT_fam"/>
    <property type="match status" value="1"/>
</dbReference>
<dbReference type="InterPro" id="IPR050921">
    <property type="entry name" value="T4SS_GSP_E_ATPase"/>
</dbReference>
<proteinExistence type="inferred from homology"/>
<organism evidence="3">
    <name type="scientific">Thermocrinis ruber</name>
    <dbReference type="NCBI Taxonomy" id="75906"/>
    <lineage>
        <taxon>Bacteria</taxon>
        <taxon>Pseudomonadati</taxon>
        <taxon>Aquificota</taxon>
        <taxon>Aquificia</taxon>
        <taxon>Aquificales</taxon>
        <taxon>Aquificaceae</taxon>
        <taxon>Thermocrinis</taxon>
    </lineage>
</organism>
<feature type="domain" description="AAA+ ATPase" evidence="2">
    <location>
        <begin position="126"/>
        <end position="251"/>
    </location>
</feature>
<dbReference type="InterPro" id="IPR006321">
    <property type="entry name" value="PilT/PilU"/>
</dbReference>
<gene>
    <name evidence="3" type="ORF">ENN04_01760</name>
</gene>
<evidence type="ECO:0000256" key="1">
    <source>
        <dbReference type="ARBA" id="ARBA00006611"/>
    </source>
</evidence>
<dbReference type="AlphaFoldDB" id="A0A7C5SXC2"/>
<dbReference type="SUPFAM" id="SSF52540">
    <property type="entry name" value="P-loop containing nucleoside triphosphate hydrolases"/>
    <property type="match status" value="1"/>
</dbReference>
<dbReference type="EMBL" id="DSAC01000023">
    <property type="protein sequence ID" value="HHO73345.1"/>
    <property type="molecule type" value="Genomic_DNA"/>
</dbReference>
<evidence type="ECO:0000313" key="3">
    <source>
        <dbReference type="EMBL" id="HHO73345.1"/>
    </source>
</evidence>
<reference evidence="3" key="1">
    <citation type="journal article" date="2020" name="mSystems">
        <title>Genome- and Community-Level Interaction Insights into Carbon Utilization and Element Cycling Functions of Hydrothermarchaeota in Hydrothermal Sediment.</title>
        <authorList>
            <person name="Zhou Z."/>
            <person name="Liu Y."/>
            <person name="Xu W."/>
            <person name="Pan J."/>
            <person name="Luo Z.H."/>
            <person name="Li M."/>
        </authorList>
    </citation>
    <scope>NUCLEOTIDE SEQUENCE [LARGE SCALE GENOMIC DNA]</scope>
    <source>
        <strain evidence="3">SpSt-114</strain>
    </source>
</reference>
<dbReference type="GO" id="GO:0016887">
    <property type="term" value="F:ATP hydrolysis activity"/>
    <property type="evidence" value="ECO:0007669"/>
    <property type="project" value="InterPro"/>
</dbReference>
<dbReference type="Gene3D" id="3.30.450.90">
    <property type="match status" value="1"/>
</dbReference>
<evidence type="ECO:0000259" key="2">
    <source>
        <dbReference type="SMART" id="SM00382"/>
    </source>
</evidence>
<comment type="caution">
    <text evidence="3">The sequence shown here is derived from an EMBL/GenBank/DDBJ whole genome shotgun (WGS) entry which is preliminary data.</text>
</comment>
<name>A0A7C5SXC2_9AQUI</name>
<protein>
    <submittedName>
        <fullName evidence="3">Type IV pilus twitching motility protein PilT</fullName>
    </submittedName>
</protein>
<accession>A0A7C5SXC2</accession>
<dbReference type="InterPro" id="IPR003593">
    <property type="entry name" value="AAA+_ATPase"/>
</dbReference>
<dbReference type="InterPro" id="IPR027417">
    <property type="entry name" value="P-loop_NTPase"/>
</dbReference>
<dbReference type="PANTHER" id="PTHR30486:SF12">
    <property type="entry name" value="TYPE IV PILUS ATPASE PILU"/>
    <property type="match status" value="1"/>
</dbReference>
<dbReference type="SMART" id="SM00382">
    <property type="entry name" value="AAA"/>
    <property type="match status" value="1"/>
</dbReference>
<dbReference type="GO" id="GO:0005524">
    <property type="term" value="F:ATP binding"/>
    <property type="evidence" value="ECO:0007669"/>
    <property type="project" value="InterPro"/>
</dbReference>
<dbReference type="CDD" id="cd01131">
    <property type="entry name" value="PilT"/>
    <property type="match status" value="1"/>
</dbReference>
<dbReference type="Gene3D" id="3.40.50.300">
    <property type="entry name" value="P-loop containing nucleotide triphosphate hydrolases"/>
    <property type="match status" value="1"/>
</dbReference>
<comment type="similarity">
    <text evidence="1">Belongs to the GSP E family.</text>
</comment>
<dbReference type="PANTHER" id="PTHR30486">
    <property type="entry name" value="TWITCHING MOTILITY PROTEIN PILT"/>
    <property type="match status" value="1"/>
</dbReference>
<sequence length="366" mass="40705">MLALILKKAVELGASDIHLKVGSLPVLRIKKKGLVRMEDVYPIDDKIMASFVEEIIGKNVKKMAEFEELGETDTSYSLKGVARFRVNIYKQRGSIGMAFRVIPYTIPPFESLNLPEVMRRIALENTKGLVLVTGPTGSGKSTSIASLINEINLRKETTIVTIEDPIEYLFKDEKSFIVQREVGIDTSSFARGLRAALREDPDIIFVGEIRDPETAMIALQAAETGHLVFSTLHTLDAKETINRLIGMFNLEVREQIRVQLAETLLAVFSQRLVPRADGKGVVPAVEVLVNTASIKECILDPTKTDEIPMLLEKGRAVYGTQTFDQHLEELYMKGIIDYNTAIAYANKPTDMEIRLKGISAGGRGYF</sequence>
<dbReference type="Pfam" id="PF00437">
    <property type="entry name" value="T2SSE"/>
    <property type="match status" value="1"/>
</dbReference>